<proteinExistence type="predicted"/>
<dbReference type="PANTHER" id="PTHR22617">
    <property type="entry name" value="CHEMOTAXIS SENSOR HISTIDINE KINASE-RELATED"/>
    <property type="match status" value="1"/>
</dbReference>
<dbReference type="InterPro" id="IPR039315">
    <property type="entry name" value="CheW"/>
</dbReference>
<dbReference type="PANTHER" id="PTHR22617:SF23">
    <property type="entry name" value="CHEMOTAXIS PROTEIN CHEW"/>
    <property type="match status" value="1"/>
</dbReference>
<reference evidence="2 3" key="1">
    <citation type="submission" date="2024-02" db="EMBL/GenBank/DDBJ databases">
        <title>A nitrogen-fixing paenibacillus bacterium.</title>
        <authorList>
            <person name="Zhang W.L."/>
            <person name="Chen S.F."/>
        </authorList>
    </citation>
    <scope>NUCLEOTIDE SEQUENCE [LARGE SCALE GENOMIC DNA]</scope>
    <source>
        <strain evidence="2 3">M1</strain>
    </source>
</reference>
<gene>
    <name evidence="2" type="ORF">V3851_24665</name>
</gene>
<comment type="caution">
    <text evidence="2">The sequence shown here is derived from an EMBL/GenBank/DDBJ whole genome shotgun (WGS) entry which is preliminary data.</text>
</comment>
<name>A0ABU7W036_9BACL</name>
<dbReference type="InterPro" id="IPR036061">
    <property type="entry name" value="CheW-like_dom_sf"/>
</dbReference>
<dbReference type="Gene3D" id="2.40.50.180">
    <property type="entry name" value="CheA-289, Domain 4"/>
    <property type="match status" value="1"/>
</dbReference>
<dbReference type="PROSITE" id="PS50851">
    <property type="entry name" value="CHEW"/>
    <property type="match status" value="1"/>
</dbReference>
<sequence length="142" mass="15950">MQSIVQDQYIEFGIEQEQYAIRIQDIHEIIKIQEITAIPNVREYVKGVINLRGRIVPVISLRCLFGSEEAEYTKSSRIVVIHHREEAVGIIVDRVNKVTTFSDIQPPPERVGGVQGGFFTGIGLAESGLVGILRLDEVLLHE</sequence>
<dbReference type="EMBL" id="JAZHPZ010000021">
    <property type="protein sequence ID" value="MEF2968983.1"/>
    <property type="molecule type" value="Genomic_DNA"/>
</dbReference>
<keyword evidence="3" id="KW-1185">Reference proteome</keyword>
<dbReference type="SMART" id="SM00260">
    <property type="entry name" value="CheW"/>
    <property type="match status" value="1"/>
</dbReference>
<feature type="domain" description="CheW-like" evidence="1">
    <location>
        <begin position="6"/>
        <end position="142"/>
    </location>
</feature>
<dbReference type="Pfam" id="PF01584">
    <property type="entry name" value="CheW"/>
    <property type="match status" value="1"/>
</dbReference>
<dbReference type="RefSeq" id="WP_331849128.1">
    <property type="nucleotide sequence ID" value="NZ_JAZHPZ010000021.1"/>
</dbReference>
<accession>A0ABU7W036</accession>
<dbReference type="InterPro" id="IPR002545">
    <property type="entry name" value="CheW-lke_dom"/>
</dbReference>
<evidence type="ECO:0000259" key="1">
    <source>
        <dbReference type="PROSITE" id="PS50851"/>
    </source>
</evidence>
<dbReference type="Gene3D" id="2.30.30.40">
    <property type="entry name" value="SH3 Domains"/>
    <property type="match status" value="1"/>
</dbReference>
<dbReference type="SUPFAM" id="SSF50341">
    <property type="entry name" value="CheW-like"/>
    <property type="match status" value="1"/>
</dbReference>
<evidence type="ECO:0000313" key="3">
    <source>
        <dbReference type="Proteomes" id="UP001306950"/>
    </source>
</evidence>
<protein>
    <submittedName>
        <fullName evidence="2">Chemotaxis protein CheW</fullName>
    </submittedName>
</protein>
<evidence type="ECO:0000313" key="2">
    <source>
        <dbReference type="EMBL" id="MEF2968983.1"/>
    </source>
</evidence>
<dbReference type="Proteomes" id="UP001306950">
    <property type="component" value="Unassembled WGS sequence"/>
</dbReference>
<organism evidence="2 3">
    <name type="scientific">Paenibacillus haidiansis</name>
    <dbReference type="NCBI Taxonomy" id="1574488"/>
    <lineage>
        <taxon>Bacteria</taxon>
        <taxon>Bacillati</taxon>
        <taxon>Bacillota</taxon>
        <taxon>Bacilli</taxon>
        <taxon>Bacillales</taxon>
        <taxon>Paenibacillaceae</taxon>
        <taxon>Paenibacillus</taxon>
    </lineage>
</organism>